<gene>
    <name evidence="2" type="ORF">TDUB1175_LOCUS21429</name>
</gene>
<name>A0A7R9WFB1_9STRA</name>
<proteinExistence type="predicted"/>
<protein>
    <recommendedName>
        <fullName evidence="3">Adhesin domain-containing protein</fullName>
    </recommendedName>
</protein>
<dbReference type="AlphaFoldDB" id="A0A7R9WFB1"/>
<dbReference type="EMBL" id="HBED01042610">
    <property type="protein sequence ID" value="CAD8323011.1"/>
    <property type="molecule type" value="Transcribed_RNA"/>
</dbReference>
<keyword evidence="1" id="KW-0732">Signal</keyword>
<feature type="chain" id="PRO_5030549403" description="Adhesin domain-containing protein" evidence="1">
    <location>
        <begin position="18"/>
        <end position="264"/>
    </location>
</feature>
<evidence type="ECO:0000313" key="2">
    <source>
        <dbReference type="EMBL" id="CAD8323011.1"/>
    </source>
</evidence>
<reference evidence="2" key="1">
    <citation type="submission" date="2021-01" db="EMBL/GenBank/DDBJ databases">
        <authorList>
            <person name="Corre E."/>
            <person name="Pelletier E."/>
            <person name="Niang G."/>
            <person name="Scheremetjew M."/>
            <person name="Finn R."/>
            <person name="Kale V."/>
            <person name="Holt S."/>
            <person name="Cochrane G."/>
            <person name="Meng A."/>
            <person name="Brown T."/>
            <person name="Cohen L."/>
        </authorList>
    </citation>
    <scope>NUCLEOTIDE SEQUENCE</scope>
    <source>
        <strain evidence="2">CCMP147</strain>
    </source>
</reference>
<accession>A0A7R9WFB1</accession>
<organism evidence="2">
    <name type="scientific">Pseudictyota dubia</name>
    <dbReference type="NCBI Taxonomy" id="2749911"/>
    <lineage>
        <taxon>Eukaryota</taxon>
        <taxon>Sar</taxon>
        <taxon>Stramenopiles</taxon>
        <taxon>Ochrophyta</taxon>
        <taxon>Bacillariophyta</taxon>
        <taxon>Mediophyceae</taxon>
        <taxon>Biddulphiophycidae</taxon>
        <taxon>Eupodiscales</taxon>
        <taxon>Odontellaceae</taxon>
        <taxon>Pseudictyota</taxon>
    </lineage>
</organism>
<evidence type="ECO:0000256" key="1">
    <source>
        <dbReference type="SAM" id="SignalP"/>
    </source>
</evidence>
<feature type="signal peptide" evidence="1">
    <location>
        <begin position="1"/>
        <end position="17"/>
    </location>
</feature>
<evidence type="ECO:0008006" key="3">
    <source>
        <dbReference type="Google" id="ProtNLM"/>
    </source>
</evidence>
<sequence>MKTSALALLALIGGAAAGGRPSLSINVRDGSFDDLGGLDPTLSWSSSSKSGDIDLEYGVEASARPTADIASLPRKIWGTASTRVGDWGVTARADLDAQDLSSADIEIDAANDDADLSVHLEANAGDSFSVNKIEATKGIDNDDSRITVTPRYDLNTEEADVVVAYSSGDTEVEVTASKDAQSVTISQQIDDENKISPTLASSGDISVEWERKVGDDGSITTTVKPNDSIDVEWKDADWTANINMPIDGTDITGANVGIKREVNF</sequence>